<dbReference type="EMBL" id="CAJOBA010089573">
    <property type="protein sequence ID" value="CAF4478522.1"/>
    <property type="molecule type" value="Genomic_DNA"/>
</dbReference>
<sequence length="79" mass="9278">MAPPPLIIITQIYMVIVNVCEFLLNKLIKPQQKIKLGKKTKVFKIIPKDEDKMNDEWDNFEHYATISYAQTVIEKIKKT</sequence>
<evidence type="ECO:0000313" key="2">
    <source>
        <dbReference type="EMBL" id="CAF1641554.1"/>
    </source>
</evidence>
<accession>A0A8S2G6M5</accession>
<dbReference type="AlphaFoldDB" id="A0A8S2G6M5"/>
<dbReference type="Proteomes" id="UP000682733">
    <property type="component" value="Unassembled WGS sequence"/>
</dbReference>
<evidence type="ECO:0000256" key="1">
    <source>
        <dbReference type="SAM" id="Phobius"/>
    </source>
</evidence>
<proteinExistence type="predicted"/>
<name>A0A8S2G6M5_9BILA</name>
<protein>
    <submittedName>
        <fullName evidence="2">Uncharacterized protein</fullName>
    </submittedName>
</protein>
<reference evidence="2" key="1">
    <citation type="submission" date="2021-02" db="EMBL/GenBank/DDBJ databases">
        <authorList>
            <person name="Nowell W R."/>
        </authorList>
    </citation>
    <scope>NUCLEOTIDE SEQUENCE</scope>
</reference>
<organism evidence="2 4">
    <name type="scientific">Didymodactylos carnosus</name>
    <dbReference type="NCBI Taxonomy" id="1234261"/>
    <lineage>
        <taxon>Eukaryota</taxon>
        <taxon>Metazoa</taxon>
        <taxon>Spiralia</taxon>
        <taxon>Gnathifera</taxon>
        <taxon>Rotifera</taxon>
        <taxon>Eurotatoria</taxon>
        <taxon>Bdelloidea</taxon>
        <taxon>Philodinida</taxon>
        <taxon>Philodinidae</taxon>
        <taxon>Didymodactylos</taxon>
    </lineage>
</organism>
<feature type="transmembrane region" description="Helical" evidence="1">
    <location>
        <begin position="6"/>
        <end position="24"/>
    </location>
</feature>
<evidence type="ECO:0000313" key="4">
    <source>
        <dbReference type="Proteomes" id="UP000677228"/>
    </source>
</evidence>
<dbReference type="Proteomes" id="UP000677228">
    <property type="component" value="Unassembled WGS sequence"/>
</dbReference>
<keyword evidence="1" id="KW-0472">Membrane</keyword>
<keyword evidence="1" id="KW-0812">Transmembrane</keyword>
<dbReference type="EMBL" id="CAJNOK010062597">
    <property type="protein sequence ID" value="CAF1641554.1"/>
    <property type="molecule type" value="Genomic_DNA"/>
</dbReference>
<comment type="caution">
    <text evidence="2">The sequence shown here is derived from an EMBL/GenBank/DDBJ whole genome shotgun (WGS) entry which is preliminary data.</text>
</comment>
<evidence type="ECO:0000313" key="3">
    <source>
        <dbReference type="EMBL" id="CAF4478522.1"/>
    </source>
</evidence>
<gene>
    <name evidence="2" type="ORF">OVA965_LOCUS44318</name>
    <name evidence="3" type="ORF">TMI583_LOCUS47050</name>
</gene>
<keyword evidence="1" id="KW-1133">Transmembrane helix</keyword>